<gene>
    <name evidence="2" type="ORF">DY000_02041076</name>
</gene>
<dbReference type="Proteomes" id="UP000266723">
    <property type="component" value="Unassembled WGS sequence"/>
</dbReference>
<evidence type="ECO:0000313" key="3">
    <source>
        <dbReference type="Proteomes" id="UP000266723"/>
    </source>
</evidence>
<feature type="compositionally biased region" description="Polar residues" evidence="1">
    <location>
        <begin position="176"/>
        <end position="219"/>
    </location>
</feature>
<proteinExistence type="predicted"/>
<organism evidence="2 3">
    <name type="scientific">Brassica cretica</name>
    <name type="common">Mustard</name>
    <dbReference type="NCBI Taxonomy" id="69181"/>
    <lineage>
        <taxon>Eukaryota</taxon>
        <taxon>Viridiplantae</taxon>
        <taxon>Streptophyta</taxon>
        <taxon>Embryophyta</taxon>
        <taxon>Tracheophyta</taxon>
        <taxon>Spermatophyta</taxon>
        <taxon>Magnoliopsida</taxon>
        <taxon>eudicotyledons</taxon>
        <taxon>Gunneridae</taxon>
        <taxon>Pentapetalae</taxon>
        <taxon>rosids</taxon>
        <taxon>malvids</taxon>
        <taxon>Brassicales</taxon>
        <taxon>Brassicaceae</taxon>
        <taxon>Brassiceae</taxon>
        <taxon>Brassica</taxon>
    </lineage>
</organism>
<keyword evidence="3" id="KW-1185">Reference proteome</keyword>
<accession>A0ABQ7B643</accession>
<reference evidence="2 3" key="1">
    <citation type="journal article" date="2020" name="BMC Genomics">
        <title>Intraspecific diversification of the crop wild relative Brassica cretica Lam. using demographic model selection.</title>
        <authorList>
            <person name="Kioukis A."/>
            <person name="Michalopoulou V.A."/>
            <person name="Briers L."/>
            <person name="Pirintsos S."/>
            <person name="Studholme D.J."/>
            <person name="Pavlidis P."/>
            <person name="Sarris P.F."/>
        </authorList>
    </citation>
    <scope>NUCLEOTIDE SEQUENCE [LARGE SCALE GENOMIC DNA]</scope>
    <source>
        <strain evidence="3">cv. PFS-1207/04</strain>
    </source>
</reference>
<dbReference type="EMBL" id="QGKV02001507">
    <property type="protein sequence ID" value="KAF3527822.1"/>
    <property type="molecule type" value="Genomic_DNA"/>
</dbReference>
<name>A0ABQ7B643_BRACR</name>
<evidence type="ECO:0000313" key="2">
    <source>
        <dbReference type="EMBL" id="KAF3527822.1"/>
    </source>
</evidence>
<sequence length="260" mass="30303">MNTRSEKIGVRWSSLRRKPCNLRMWHSRPGTRKLVLETLLWRLNSRNWRSSRRPRMRRPRSSRIRSLSLGPFLRRGIIGLQDDRKIWVETHKNFQADIDDMEVIRLDPDRDLRVDLAKWGPLASQVKIELRTLLLIWRCWTQRYMPSSTRSNKETHLLVSEDPAHLERSIRKDQRSTSLDAAVFTSTDSRTQPSTDTRPSSSTVPHRSTSIDTTPLTSIDPQSRNMIAIFILRQDENGNLYDQDGHLRNATGQKLDAQGN</sequence>
<evidence type="ECO:0000256" key="1">
    <source>
        <dbReference type="SAM" id="MobiDB-lite"/>
    </source>
</evidence>
<feature type="compositionally biased region" description="Basic and acidic residues" evidence="1">
    <location>
        <begin position="162"/>
        <end position="175"/>
    </location>
</feature>
<comment type="caution">
    <text evidence="2">The sequence shown here is derived from an EMBL/GenBank/DDBJ whole genome shotgun (WGS) entry which is preliminary data.</text>
</comment>
<feature type="region of interest" description="Disordered" evidence="1">
    <location>
        <begin position="162"/>
        <end position="219"/>
    </location>
</feature>
<protein>
    <submittedName>
        <fullName evidence="2">Uncharacterized protein</fullName>
    </submittedName>
</protein>